<evidence type="ECO:0000313" key="2">
    <source>
        <dbReference type="Proteomes" id="UP001055811"/>
    </source>
</evidence>
<keyword evidence="2" id="KW-1185">Reference proteome</keyword>
<reference evidence="1 2" key="2">
    <citation type="journal article" date="2022" name="Mol. Ecol. Resour.">
        <title>The genomes of chicory, endive, great burdock and yacon provide insights into Asteraceae paleo-polyploidization history and plant inulin production.</title>
        <authorList>
            <person name="Fan W."/>
            <person name="Wang S."/>
            <person name="Wang H."/>
            <person name="Wang A."/>
            <person name="Jiang F."/>
            <person name="Liu H."/>
            <person name="Zhao H."/>
            <person name="Xu D."/>
            <person name="Zhang Y."/>
        </authorList>
    </citation>
    <scope>NUCLEOTIDE SEQUENCE [LARGE SCALE GENOMIC DNA]</scope>
    <source>
        <strain evidence="2">cv. Punajuju</strain>
        <tissue evidence="1">Leaves</tissue>
    </source>
</reference>
<comment type="caution">
    <text evidence="1">The sequence shown here is derived from an EMBL/GenBank/DDBJ whole genome shotgun (WGS) entry which is preliminary data.</text>
</comment>
<gene>
    <name evidence="1" type="ORF">L2E82_31098</name>
</gene>
<name>A0ACB9D2K6_CICIN</name>
<sequence>MKRLGVFFMDSGACLVCEPVLNVDSECFLVCERAVISNSLSFDCTVEKRRVIKSGNVIRALHQSMNFEDRRPSIDGVGRSSIDLAASPSRMRPGSPRVLMTSSTGSLPMIGKMSTIRNFETIASETPSVLSFSVDDRRRKVGENRIVDAHLLRVLHNRQFILLLLIAPTGFGFWKAIGLELDLKTNHCNSKKRKEASSVLAKGVGKSMRIVADALKAMSQQDILSIKKSGQIFYSMLEAL</sequence>
<accession>A0ACB9D2K6</accession>
<protein>
    <submittedName>
        <fullName evidence="1">Uncharacterized protein</fullName>
    </submittedName>
</protein>
<dbReference type="EMBL" id="CM042013">
    <property type="protein sequence ID" value="KAI3740628.1"/>
    <property type="molecule type" value="Genomic_DNA"/>
</dbReference>
<evidence type="ECO:0000313" key="1">
    <source>
        <dbReference type="EMBL" id="KAI3740628.1"/>
    </source>
</evidence>
<organism evidence="1 2">
    <name type="scientific">Cichorium intybus</name>
    <name type="common">Chicory</name>
    <dbReference type="NCBI Taxonomy" id="13427"/>
    <lineage>
        <taxon>Eukaryota</taxon>
        <taxon>Viridiplantae</taxon>
        <taxon>Streptophyta</taxon>
        <taxon>Embryophyta</taxon>
        <taxon>Tracheophyta</taxon>
        <taxon>Spermatophyta</taxon>
        <taxon>Magnoliopsida</taxon>
        <taxon>eudicotyledons</taxon>
        <taxon>Gunneridae</taxon>
        <taxon>Pentapetalae</taxon>
        <taxon>asterids</taxon>
        <taxon>campanulids</taxon>
        <taxon>Asterales</taxon>
        <taxon>Asteraceae</taxon>
        <taxon>Cichorioideae</taxon>
        <taxon>Cichorieae</taxon>
        <taxon>Cichoriinae</taxon>
        <taxon>Cichorium</taxon>
    </lineage>
</organism>
<dbReference type="Proteomes" id="UP001055811">
    <property type="component" value="Linkage Group LG05"/>
</dbReference>
<reference evidence="2" key="1">
    <citation type="journal article" date="2022" name="Mol. Ecol. Resour.">
        <title>The genomes of chicory, endive, great burdock and yacon provide insights into Asteraceae palaeo-polyploidization history and plant inulin production.</title>
        <authorList>
            <person name="Fan W."/>
            <person name="Wang S."/>
            <person name="Wang H."/>
            <person name="Wang A."/>
            <person name="Jiang F."/>
            <person name="Liu H."/>
            <person name="Zhao H."/>
            <person name="Xu D."/>
            <person name="Zhang Y."/>
        </authorList>
    </citation>
    <scope>NUCLEOTIDE SEQUENCE [LARGE SCALE GENOMIC DNA]</scope>
    <source>
        <strain evidence="2">cv. Punajuju</strain>
    </source>
</reference>
<proteinExistence type="predicted"/>